<organism evidence="1">
    <name type="scientific">termite gut metagenome</name>
    <dbReference type="NCBI Taxonomy" id="433724"/>
    <lineage>
        <taxon>unclassified sequences</taxon>
        <taxon>metagenomes</taxon>
        <taxon>organismal metagenomes</taxon>
    </lineage>
</organism>
<accession>A0A5J4QHX2</accession>
<gene>
    <name evidence="1" type="ORF">EZS27_028929</name>
</gene>
<dbReference type="InterPro" id="IPR011990">
    <property type="entry name" value="TPR-like_helical_dom_sf"/>
</dbReference>
<dbReference type="EMBL" id="SNRY01003318">
    <property type="protein sequence ID" value="KAA6321417.1"/>
    <property type="molecule type" value="Genomic_DNA"/>
</dbReference>
<dbReference type="Pfam" id="PF12771">
    <property type="entry name" value="SusD-like_2"/>
    <property type="match status" value="1"/>
</dbReference>
<comment type="caution">
    <text evidence="1">The sequence shown here is derived from an EMBL/GenBank/DDBJ whole genome shotgun (WGS) entry which is preliminary data.</text>
</comment>
<protein>
    <recommendedName>
        <fullName evidence="2">SusD/RagB family nutrient-binding outer membrane lipoprotein</fullName>
    </recommendedName>
</protein>
<name>A0A5J4QHX2_9ZZZZ</name>
<dbReference type="AlphaFoldDB" id="A0A5J4QHX2"/>
<dbReference type="Gene3D" id="1.25.40.390">
    <property type="match status" value="1"/>
</dbReference>
<evidence type="ECO:0008006" key="2">
    <source>
        <dbReference type="Google" id="ProtNLM"/>
    </source>
</evidence>
<dbReference type="SUPFAM" id="SSF48452">
    <property type="entry name" value="TPR-like"/>
    <property type="match status" value="1"/>
</dbReference>
<proteinExistence type="predicted"/>
<dbReference type="InterPro" id="IPR041662">
    <property type="entry name" value="SusD-like_2"/>
</dbReference>
<sequence>MDEAVALFDRNSPNTIFIDAASDIIYANDATKWRKFANSLRLRLALRLSEVAPSMTSEQVAKALASGVMESAADNAYLPPKADGGWGQDYNYTMFQITWGGPLNMTSSFEKLVTGIGGVDWPTGIVNQRSALSGSTPVAVTTPLWWDKKSNYCTSAQ</sequence>
<reference evidence="1" key="1">
    <citation type="submission" date="2019-03" db="EMBL/GenBank/DDBJ databases">
        <title>Single cell metagenomics reveals metabolic interactions within the superorganism composed of flagellate Streblomastix strix and complex community of Bacteroidetes bacteria on its surface.</title>
        <authorList>
            <person name="Treitli S.C."/>
            <person name="Kolisko M."/>
            <person name="Husnik F."/>
            <person name="Keeling P."/>
            <person name="Hampl V."/>
        </authorList>
    </citation>
    <scope>NUCLEOTIDE SEQUENCE</scope>
    <source>
        <strain evidence="1">STM</strain>
    </source>
</reference>
<evidence type="ECO:0000313" key="1">
    <source>
        <dbReference type="EMBL" id="KAA6321417.1"/>
    </source>
</evidence>